<evidence type="ECO:0000313" key="1">
    <source>
        <dbReference type="EMBL" id="PHM60667.1"/>
    </source>
</evidence>
<dbReference type="InterPro" id="IPR059241">
    <property type="entry name" value="SfIV_phage_associated"/>
</dbReference>
<dbReference type="EMBL" id="NJAJ01000055">
    <property type="protein sequence ID" value="PHM60667.1"/>
    <property type="molecule type" value="Genomic_DNA"/>
</dbReference>
<dbReference type="NCBIfam" id="NF033230">
    <property type="entry name" value="phage_region_01"/>
    <property type="match status" value="1"/>
</dbReference>
<organism evidence="1 2">
    <name type="scientific">Xenorhabdus stockiae</name>
    <dbReference type="NCBI Taxonomy" id="351614"/>
    <lineage>
        <taxon>Bacteria</taxon>
        <taxon>Pseudomonadati</taxon>
        <taxon>Pseudomonadota</taxon>
        <taxon>Gammaproteobacteria</taxon>
        <taxon>Enterobacterales</taxon>
        <taxon>Morganellaceae</taxon>
        <taxon>Xenorhabdus</taxon>
    </lineage>
</organism>
<reference evidence="1 2" key="1">
    <citation type="journal article" date="2017" name="Nat. Microbiol.">
        <title>Natural product diversity associated with the nematode symbionts Photorhabdus and Xenorhabdus.</title>
        <authorList>
            <person name="Tobias N.J."/>
            <person name="Wolff H."/>
            <person name="Djahanschiri B."/>
            <person name="Grundmann F."/>
            <person name="Kronenwerth M."/>
            <person name="Shi Y.M."/>
            <person name="Simonyi S."/>
            <person name="Grun P."/>
            <person name="Shapiro-Ilan D."/>
            <person name="Pidot S.J."/>
            <person name="Stinear T.P."/>
            <person name="Ebersberger I."/>
            <person name="Bode H.B."/>
        </authorList>
    </citation>
    <scope>NUCLEOTIDE SEQUENCE [LARGE SCALE GENOMIC DNA]</scope>
    <source>
        <strain evidence="1 2">DSM 17904</strain>
    </source>
</reference>
<dbReference type="AlphaFoldDB" id="A0A2D0KBT6"/>
<evidence type="ECO:0000313" key="2">
    <source>
        <dbReference type="Proteomes" id="UP000222366"/>
    </source>
</evidence>
<name>A0A2D0KBT6_9GAMM</name>
<proteinExistence type="predicted"/>
<keyword evidence="2" id="KW-1185">Reference proteome</keyword>
<dbReference type="RefSeq" id="WP_099126030.1">
    <property type="nucleotide sequence ID" value="NZ_CAWNRH010000132.1"/>
</dbReference>
<comment type="caution">
    <text evidence="1">The sequence shown here is derived from an EMBL/GenBank/DDBJ whole genome shotgun (WGS) entry which is preliminary data.</text>
</comment>
<accession>A0A2D0KBT6</accession>
<dbReference type="Proteomes" id="UP000222366">
    <property type="component" value="Unassembled WGS sequence"/>
</dbReference>
<protein>
    <submittedName>
        <fullName evidence="1">Uncharacterized protein</fullName>
    </submittedName>
</protein>
<sequence length="154" mass="18104">MSNYSDLWNTINRRIFSVRNIKVNPLITSFSQSAEQSKVFLRTLQIFILEDILRQHREKYATIFEPLNGEKALNHKIFIKTGNNIGLIKSMSLEDKILTLQDEIKIKHLSPEAKRYTEIHMMPDVSITFDNFLPEEWEHEENKIFLAPLEVDIS</sequence>
<gene>
    <name evidence="1" type="ORF">Xsto_03778</name>
</gene>